<comment type="caution">
    <text evidence="2">The sequence shown here is derived from an EMBL/GenBank/DDBJ whole genome shotgun (WGS) entry which is preliminary data.</text>
</comment>
<dbReference type="Pfam" id="PF00176">
    <property type="entry name" value="SNF2-rel_dom"/>
    <property type="match status" value="1"/>
</dbReference>
<evidence type="ECO:0000313" key="3">
    <source>
        <dbReference type="Proteomes" id="UP000483820"/>
    </source>
</evidence>
<feature type="domain" description="SNF2 N-terminal" evidence="1">
    <location>
        <begin position="8"/>
        <end position="78"/>
    </location>
</feature>
<evidence type="ECO:0000313" key="2">
    <source>
        <dbReference type="EMBL" id="KAF1749706.1"/>
    </source>
</evidence>
<gene>
    <name evidence="2" type="ORF">GCK72_026174</name>
</gene>
<dbReference type="InterPro" id="IPR000330">
    <property type="entry name" value="SNF2_N"/>
</dbReference>
<evidence type="ECO:0000259" key="1">
    <source>
        <dbReference type="Pfam" id="PF00176"/>
    </source>
</evidence>
<dbReference type="GeneID" id="78778057"/>
<dbReference type="InterPro" id="IPR038718">
    <property type="entry name" value="SNF2-like_sf"/>
</dbReference>
<sequence>MVSLYIHNLYRILAEEVGLGKTIQTIGFIIYLVEIKKTSGPLLDIVPLSNISYWQNEFDKWAPNMHLIVLYGNKETRKASEPVISQGSLTFF</sequence>
<dbReference type="EMBL" id="WUAV01000006">
    <property type="protein sequence ID" value="KAF1749706.1"/>
    <property type="molecule type" value="Genomic_DNA"/>
</dbReference>
<dbReference type="InterPro" id="IPR027417">
    <property type="entry name" value="P-loop_NTPase"/>
</dbReference>
<dbReference type="Gene3D" id="3.40.50.10810">
    <property type="entry name" value="Tandem AAA-ATPase domain"/>
    <property type="match status" value="1"/>
</dbReference>
<dbReference type="SUPFAM" id="SSF52540">
    <property type="entry name" value="P-loop containing nucleoside triphosphate hydrolases"/>
    <property type="match status" value="1"/>
</dbReference>
<name>A0A6A5G449_CAERE</name>
<dbReference type="Proteomes" id="UP000483820">
    <property type="component" value="Chromosome X"/>
</dbReference>
<organism evidence="2 3">
    <name type="scientific">Caenorhabditis remanei</name>
    <name type="common">Caenorhabditis vulgaris</name>
    <dbReference type="NCBI Taxonomy" id="31234"/>
    <lineage>
        <taxon>Eukaryota</taxon>
        <taxon>Metazoa</taxon>
        <taxon>Ecdysozoa</taxon>
        <taxon>Nematoda</taxon>
        <taxon>Chromadorea</taxon>
        <taxon>Rhabditida</taxon>
        <taxon>Rhabditina</taxon>
        <taxon>Rhabditomorpha</taxon>
        <taxon>Rhabditoidea</taxon>
        <taxon>Rhabditidae</taxon>
        <taxon>Peloderinae</taxon>
        <taxon>Caenorhabditis</taxon>
    </lineage>
</organism>
<proteinExistence type="predicted"/>
<reference evidence="2 3" key="1">
    <citation type="submission" date="2019-12" db="EMBL/GenBank/DDBJ databases">
        <title>Chromosome-level assembly of the Caenorhabditis remanei genome.</title>
        <authorList>
            <person name="Teterina A.A."/>
            <person name="Willis J.H."/>
            <person name="Phillips P.C."/>
        </authorList>
    </citation>
    <scope>NUCLEOTIDE SEQUENCE [LARGE SCALE GENOMIC DNA]</scope>
    <source>
        <strain evidence="2 3">PX506</strain>
        <tissue evidence="2">Whole organism</tissue>
    </source>
</reference>
<dbReference type="PANTHER" id="PTHR10799">
    <property type="entry name" value="SNF2/RAD54 HELICASE FAMILY"/>
    <property type="match status" value="1"/>
</dbReference>
<dbReference type="AlphaFoldDB" id="A0A6A5G449"/>
<accession>A0A6A5G449</accession>
<protein>
    <recommendedName>
        <fullName evidence="1">SNF2 N-terminal domain-containing protein</fullName>
    </recommendedName>
</protein>
<dbReference type="RefSeq" id="XP_053580273.1">
    <property type="nucleotide sequence ID" value="XM_053736707.1"/>
</dbReference>
<dbReference type="KEGG" id="crq:GCK72_026174"/>
<dbReference type="GO" id="GO:0005524">
    <property type="term" value="F:ATP binding"/>
    <property type="evidence" value="ECO:0007669"/>
    <property type="project" value="InterPro"/>
</dbReference>
<dbReference type="CTD" id="78778057"/>